<gene>
    <name evidence="1" type="ORF">M9H77_03800</name>
</gene>
<proteinExistence type="predicted"/>
<organism evidence="1 2">
    <name type="scientific">Catharanthus roseus</name>
    <name type="common">Madagascar periwinkle</name>
    <name type="synonym">Vinca rosea</name>
    <dbReference type="NCBI Taxonomy" id="4058"/>
    <lineage>
        <taxon>Eukaryota</taxon>
        <taxon>Viridiplantae</taxon>
        <taxon>Streptophyta</taxon>
        <taxon>Embryophyta</taxon>
        <taxon>Tracheophyta</taxon>
        <taxon>Spermatophyta</taxon>
        <taxon>Magnoliopsida</taxon>
        <taxon>eudicotyledons</taxon>
        <taxon>Gunneridae</taxon>
        <taxon>Pentapetalae</taxon>
        <taxon>asterids</taxon>
        <taxon>lamiids</taxon>
        <taxon>Gentianales</taxon>
        <taxon>Apocynaceae</taxon>
        <taxon>Rauvolfioideae</taxon>
        <taxon>Vinceae</taxon>
        <taxon>Catharanthinae</taxon>
        <taxon>Catharanthus</taxon>
    </lineage>
</organism>
<sequence>MVNTCEFMELDFHGTQFNWSNIRDGDGIIQQHISIMVFAMRTRGILLNLQLFSISLELDRITTYCYSLCLNQSPLYLLRIPLRAHGENLWQHDEECVASLLSHIGVESSWSLPNEKNSYRKMTFDGASLEHFTSGRNHSQRTT</sequence>
<keyword evidence="2" id="KW-1185">Reference proteome</keyword>
<comment type="caution">
    <text evidence="1">The sequence shown here is derived from an EMBL/GenBank/DDBJ whole genome shotgun (WGS) entry which is preliminary data.</text>
</comment>
<accession>A0ACC0CCJ4</accession>
<protein>
    <submittedName>
        <fullName evidence="1">Uncharacterized protein</fullName>
    </submittedName>
</protein>
<dbReference type="EMBL" id="CM044701">
    <property type="protein sequence ID" value="KAI5682572.1"/>
    <property type="molecule type" value="Genomic_DNA"/>
</dbReference>
<name>A0ACC0CCJ4_CATRO</name>
<reference evidence="2" key="1">
    <citation type="journal article" date="2023" name="Nat. Plants">
        <title>Single-cell RNA sequencing provides a high-resolution roadmap for understanding the multicellular compartmentation of specialized metabolism.</title>
        <authorList>
            <person name="Sun S."/>
            <person name="Shen X."/>
            <person name="Li Y."/>
            <person name="Li Y."/>
            <person name="Wang S."/>
            <person name="Li R."/>
            <person name="Zhang H."/>
            <person name="Shen G."/>
            <person name="Guo B."/>
            <person name="Wei J."/>
            <person name="Xu J."/>
            <person name="St-Pierre B."/>
            <person name="Chen S."/>
            <person name="Sun C."/>
        </authorList>
    </citation>
    <scope>NUCLEOTIDE SEQUENCE [LARGE SCALE GENOMIC DNA]</scope>
</reference>
<dbReference type="Proteomes" id="UP001060085">
    <property type="component" value="Linkage Group LG01"/>
</dbReference>
<evidence type="ECO:0000313" key="2">
    <source>
        <dbReference type="Proteomes" id="UP001060085"/>
    </source>
</evidence>
<evidence type="ECO:0000313" key="1">
    <source>
        <dbReference type="EMBL" id="KAI5682572.1"/>
    </source>
</evidence>